<organism evidence="1 2">
    <name type="scientific">Kingdonia uniflora</name>
    <dbReference type="NCBI Taxonomy" id="39325"/>
    <lineage>
        <taxon>Eukaryota</taxon>
        <taxon>Viridiplantae</taxon>
        <taxon>Streptophyta</taxon>
        <taxon>Embryophyta</taxon>
        <taxon>Tracheophyta</taxon>
        <taxon>Spermatophyta</taxon>
        <taxon>Magnoliopsida</taxon>
        <taxon>Ranunculales</taxon>
        <taxon>Circaeasteraceae</taxon>
        <taxon>Kingdonia</taxon>
    </lineage>
</organism>
<sequence>MSVKPKQLVFDDDEDCDLNDTFTTARTANTAEERERTWFRGKKDGSIEERFSLMVAQKLHIPRQKSCDSYSEGFDYEEFSELEVEGPEQVEESVVDILETQEVASGVSESIVAKVREEIEI</sequence>
<gene>
    <name evidence="1" type="ORF">GIB67_032596</name>
</gene>
<comment type="caution">
    <text evidence="1">The sequence shown here is derived from an EMBL/GenBank/DDBJ whole genome shotgun (WGS) entry which is preliminary data.</text>
</comment>
<keyword evidence="2" id="KW-1185">Reference proteome</keyword>
<dbReference type="Proteomes" id="UP000541444">
    <property type="component" value="Unassembled WGS sequence"/>
</dbReference>
<reference evidence="1 2" key="1">
    <citation type="journal article" date="2020" name="IScience">
        <title>Genome Sequencing of the Endangered Kingdonia uniflora (Circaeasteraceae, Ranunculales) Reveals Potential Mechanisms of Evolutionary Specialization.</title>
        <authorList>
            <person name="Sun Y."/>
            <person name="Deng T."/>
            <person name="Zhang A."/>
            <person name="Moore M.J."/>
            <person name="Landis J.B."/>
            <person name="Lin N."/>
            <person name="Zhang H."/>
            <person name="Zhang X."/>
            <person name="Huang J."/>
            <person name="Zhang X."/>
            <person name="Sun H."/>
            <person name="Wang H."/>
        </authorList>
    </citation>
    <scope>NUCLEOTIDE SEQUENCE [LARGE SCALE GENOMIC DNA]</scope>
    <source>
        <strain evidence="1">TB1705</strain>
        <tissue evidence="1">Leaf</tissue>
    </source>
</reference>
<name>A0A7J7NXQ6_9MAGN</name>
<evidence type="ECO:0000313" key="1">
    <source>
        <dbReference type="EMBL" id="KAF6171863.1"/>
    </source>
</evidence>
<proteinExistence type="predicted"/>
<accession>A0A7J7NXQ6</accession>
<evidence type="ECO:0000313" key="2">
    <source>
        <dbReference type="Proteomes" id="UP000541444"/>
    </source>
</evidence>
<dbReference type="EMBL" id="JACGCM010000454">
    <property type="protein sequence ID" value="KAF6171863.1"/>
    <property type="molecule type" value="Genomic_DNA"/>
</dbReference>
<protein>
    <submittedName>
        <fullName evidence="1">Uncharacterized protein</fullName>
    </submittedName>
</protein>
<dbReference type="AlphaFoldDB" id="A0A7J7NXQ6"/>
<dbReference type="OrthoDB" id="2019833at2759"/>